<comment type="similarity">
    <text evidence="2">Belongs to the MYST (SAS/MOZ) family.</text>
</comment>
<dbReference type="Gene3D" id="3.40.630.30">
    <property type="match status" value="1"/>
</dbReference>
<keyword evidence="7" id="KW-0862">Zinc</keyword>
<accession>A0A813X407</accession>
<keyword evidence="5" id="KW-0479">Metal-binding</keyword>
<feature type="region of interest" description="Disordered" evidence="13">
    <location>
        <begin position="1137"/>
        <end position="1175"/>
    </location>
</feature>
<feature type="region of interest" description="Disordered" evidence="13">
    <location>
        <begin position="1260"/>
        <end position="1288"/>
    </location>
</feature>
<protein>
    <recommendedName>
        <fullName evidence="3">histone acetyltransferase</fullName>
        <ecNumber evidence="3">2.3.1.48</ecNumber>
    </recommendedName>
</protein>
<evidence type="ECO:0000313" key="16">
    <source>
        <dbReference type="EMBL" id="CAF0870228.1"/>
    </source>
</evidence>
<evidence type="ECO:0000256" key="9">
    <source>
        <dbReference type="ARBA" id="ARBA00022990"/>
    </source>
</evidence>
<dbReference type="GO" id="GO:0003712">
    <property type="term" value="F:transcription coregulator activity"/>
    <property type="evidence" value="ECO:0007669"/>
    <property type="project" value="TreeGrafter"/>
</dbReference>
<comment type="subcellular location">
    <subcellularLocation>
        <location evidence="1">Nucleus</location>
    </subcellularLocation>
</comment>
<proteinExistence type="inferred from homology"/>
<feature type="domain" description="MYST-type HAT" evidence="15">
    <location>
        <begin position="739"/>
        <end position="1075"/>
    </location>
</feature>
<dbReference type="PANTHER" id="PTHR10615">
    <property type="entry name" value="HISTONE ACETYLTRANSFERASE"/>
    <property type="match status" value="1"/>
</dbReference>
<dbReference type="InterPro" id="IPR011011">
    <property type="entry name" value="Znf_FYVE_PHD"/>
</dbReference>
<evidence type="ECO:0000256" key="11">
    <source>
        <dbReference type="PIRSR" id="PIRSR602717-51"/>
    </source>
</evidence>
<dbReference type="PANTHER" id="PTHR10615:SF217">
    <property type="entry name" value="HISTONE ACETYLTRANSFERASE"/>
    <property type="match status" value="1"/>
</dbReference>
<dbReference type="SMART" id="SM00249">
    <property type="entry name" value="PHD"/>
    <property type="match status" value="2"/>
</dbReference>
<dbReference type="PROSITE" id="PS51726">
    <property type="entry name" value="MYST_HAT"/>
    <property type="match status" value="1"/>
</dbReference>
<evidence type="ECO:0000256" key="4">
    <source>
        <dbReference type="ARBA" id="ARBA00022679"/>
    </source>
</evidence>
<feature type="region of interest" description="Disordered" evidence="13">
    <location>
        <begin position="1191"/>
        <end position="1227"/>
    </location>
</feature>
<dbReference type="EC" id="2.3.1.48" evidence="3"/>
<dbReference type="InterPro" id="IPR001965">
    <property type="entry name" value="Znf_PHD"/>
</dbReference>
<dbReference type="Gene3D" id="3.30.60.60">
    <property type="entry name" value="N-acetyl transferase-like"/>
    <property type="match status" value="1"/>
</dbReference>
<dbReference type="FunFam" id="3.30.60.60:FF:000001">
    <property type="entry name" value="Histone acetyltransferase"/>
    <property type="match status" value="1"/>
</dbReference>
<feature type="domain" description="PHD-type" evidence="14">
    <location>
        <begin position="346"/>
        <end position="394"/>
    </location>
</feature>
<feature type="region of interest" description="Disordered" evidence="13">
    <location>
        <begin position="1"/>
        <end position="22"/>
    </location>
</feature>
<dbReference type="GO" id="GO:0004402">
    <property type="term" value="F:histone acetyltransferase activity"/>
    <property type="evidence" value="ECO:0007669"/>
    <property type="project" value="InterPro"/>
</dbReference>
<feature type="compositionally biased region" description="Basic and acidic residues" evidence="13">
    <location>
        <begin position="9"/>
        <end position="21"/>
    </location>
</feature>
<comment type="caution">
    <text evidence="16">The sequence shown here is derived from an EMBL/GenBank/DDBJ whole genome shotgun (WGS) entry which is preliminary data.</text>
</comment>
<dbReference type="Gene3D" id="1.10.10.10">
    <property type="entry name" value="Winged helix-like DNA-binding domain superfamily/Winged helix DNA-binding domain"/>
    <property type="match status" value="1"/>
</dbReference>
<evidence type="ECO:0000256" key="13">
    <source>
        <dbReference type="SAM" id="MobiDB-lite"/>
    </source>
</evidence>
<dbReference type="InterPro" id="IPR013083">
    <property type="entry name" value="Znf_RING/FYVE/PHD"/>
</dbReference>
<dbReference type="OrthoDB" id="787137at2759"/>
<keyword evidence="8" id="KW-0156">Chromatin regulator</keyword>
<keyword evidence="6 12" id="KW-0863">Zinc-finger</keyword>
<evidence type="ECO:0000256" key="1">
    <source>
        <dbReference type="ARBA" id="ARBA00004123"/>
    </source>
</evidence>
<keyword evidence="4" id="KW-0808">Transferase</keyword>
<evidence type="ECO:0000256" key="6">
    <source>
        <dbReference type="ARBA" id="ARBA00022771"/>
    </source>
</evidence>
<sequence>MESLSLNRQGEDSQDSHKDSKLVAQLRKKCDTELIKYVQETIQFMKQNKQQCNLKSIYQHLQDNFSNIYKLINRISEKDLMIQLELAVQEGILSRKFASTSSTQTSKNNNNNNQVYNIPLLNESQKNRHDLNLILQLLIKTVSVLNRQSFNDFDQEDDSNTHDEQQELTCSIAQIQDYLIENYKFNSNESTKIDQLINECINYLLEKHEKIFIKDNNDNYKLNSNYVKQKLQQNLLMSKKNSTLETNSIEAKEVTIEKIENMLGLVPPYGPDDMIKIESIKKKAKRDSDLCSFCLGPESKNPLGKLDKFITCCDCGQSAHTYCLKYTPNLIEYLKRPSTKWQCIECKKCSVCLKTCESLLLCDMCDRGYHKECCSPPLKQRPKGDFICVVCNQGQNNKKRKLSQNSPPKIDKKSKIEIFENTNELDLPLPPANLIDGMSAFFTPVCRQRTHSHYSNGSTTKEHEEIRQKTTTTSSSSGKQVNKLIKKIIKKSKAHLDKKLNLSSDKENQNLDNHKSRDRLDNLVDSLSHIYCTENETREHKLPQKFSNMIVPKQIKRQRRSLTDKIVVTEKNTLNSEIRKKGRKKFKFVKTPEKVEDSVNFDISIESPIPTPKELINEVLEESVSPKKKRGRKPKNVDFELNQVDQVDEQDVNQEKSEPNKLIPPGCTQDDLDLFKKIQEISNNELKKDDDDILGSSNLKREEKEPVKLEQIVVNSMANKKLVLNPVNSSIDLTTKQITLPRLPEYITFGKYLIETWYSAPYPHEYVQKKILHICEFCLKYCKSKQVLELHLQKKCQNYKDNFSLIMSPCKKYFQKESKKNLNNRILTAEKFTNTNSVVLPVSWTPLAPPGNEIYRTSNRLLSVFEVDGNLNKIYCQNLCLLAKLFLDHKTLYYDVEPFLFYVLTQNDSEGCHLVGYFSKEKHCLQKNNVSCIMVLPQYQRSGYGRFLIDFSFLLSRVENQPGSPEKPLSDLGRLSYGAYWKSIVLENFYYLKQSFLNEKKLDFSLKNLSLQTGILYQDLKETIERHNLFIRVNNRVLIDLNSELIEDYWQRINKISKEKRELLKLDLQNLIWSPYISAFAHSSSNESLNEDKPEELPPPEDEIIVMTITDLELIEDFKRQEAAKVVNNNENLLILTPSKQPGRRGRPKKILGDELVETPKKDDLKPDNKLDSSTPLVTILHPRSIKNKIIEVEDTTTRSDYQSAKSSQPPSPISNSQSPKEQEQETLVEDFIEPRAPAPPPSYIDESISSLKAELNQTSFMNESDLNPVDDKLEEESDSNGVKNLDSKTNENLNVEVKNFTVNEPPDNVKPVCNNNQYYQQENQYQQGYMSEYNYQNGYNEPSYNTYNGYTGYSSQSNYNSYQTIENTNEYSTYANENGTVQNFTNLQTSQDLQPVESQYYQGTSSVTHQTFANYYNGQTFYS</sequence>
<keyword evidence="10" id="KW-0539">Nucleus</keyword>
<keyword evidence="9" id="KW-0007">Acetylation</keyword>
<dbReference type="Pfam" id="PF00628">
    <property type="entry name" value="PHD"/>
    <property type="match status" value="1"/>
</dbReference>
<dbReference type="InterPro" id="IPR019787">
    <property type="entry name" value="Znf_PHD-finger"/>
</dbReference>
<evidence type="ECO:0000256" key="8">
    <source>
        <dbReference type="ARBA" id="ARBA00022853"/>
    </source>
</evidence>
<dbReference type="GO" id="GO:0006357">
    <property type="term" value="P:regulation of transcription by RNA polymerase II"/>
    <property type="evidence" value="ECO:0007669"/>
    <property type="project" value="TreeGrafter"/>
</dbReference>
<evidence type="ECO:0000256" key="3">
    <source>
        <dbReference type="ARBA" id="ARBA00013184"/>
    </source>
</evidence>
<evidence type="ECO:0000313" key="17">
    <source>
        <dbReference type="Proteomes" id="UP000663879"/>
    </source>
</evidence>
<evidence type="ECO:0000256" key="2">
    <source>
        <dbReference type="ARBA" id="ARBA00010107"/>
    </source>
</evidence>
<dbReference type="GO" id="GO:0070775">
    <property type="term" value="C:H3 histone acetyltransferase complex"/>
    <property type="evidence" value="ECO:0007669"/>
    <property type="project" value="UniProtKB-ARBA"/>
</dbReference>
<dbReference type="FunFam" id="3.40.630.30:FF:000001">
    <property type="entry name" value="Histone acetyltransferase"/>
    <property type="match status" value="1"/>
</dbReference>
<evidence type="ECO:0000259" key="15">
    <source>
        <dbReference type="PROSITE" id="PS51726"/>
    </source>
</evidence>
<dbReference type="InterPro" id="IPR040706">
    <property type="entry name" value="Zf-MYST"/>
</dbReference>
<feature type="domain" description="PHD-type" evidence="14">
    <location>
        <begin position="288"/>
        <end position="349"/>
    </location>
</feature>
<dbReference type="Proteomes" id="UP000663879">
    <property type="component" value="Unassembled WGS sequence"/>
</dbReference>
<dbReference type="Pfam" id="PF17772">
    <property type="entry name" value="zf-MYST"/>
    <property type="match status" value="1"/>
</dbReference>
<dbReference type="InterPro" id="IPR036388">
    <property type="entry name" value="WH-like_DNA-bd_sf"/>
</dbReference>
<dbReference type="EMBL" id="CAJNOC010001505">
    <property type="protein sequence ID" value="CAF0870228.1"/>
    <property type="molecule type" value="Genomic_DNA"/>
</dbReference>
<evidence type="ECO:0000256" key="7">
    <source>
        <dbReference type="ARBA" id="ARBA00022833"/>
    </source>
</evidence>
<dbReference type="InterPro" id="IPR050603">
    <property type="entry name" value="MYST_HAT"/>
</dbReference>
<keyword evidence="17" id="KW-1185">Reference proteome</keyword>
<feature type="region of interest" description="Disordered" evidence="13">
    <location>
        <begin position="623"/>
        <end position="668"/>
    </location>
</feature>
<dbReference type="GO" id="GO:0040029">
    <property type="term" value="P:epigenetic regulation of gene expression"/>
    <property type="evidence" value="ECO:0007669"/>
    <property type="project" value="UniProtKB-ARBA"/>
</dbReference>
<evidence type="ECO:0000259" key="14">
    <source>
        <dbReference type="PROSITE" id="PS50016"/>
    </source>
</evidence>
<evidence type="ECO:0000256" key="12">
    <source>
        <dbReference type="PROSITE-ProRule" id="PRU00146"/>
    </source>
</evidence>
<dbReference type="GO" id="GO:0008270">
    <property type="term" value="F:zinc ion binding"/>
    <property type="evidence" value="ECO:0007669"/>
    <property type="project" value="UniProtKB-KW"/>
</dbReference>
<organism evidence="16 17">
    <name type="scientific">Brachionus calyciflorus</name>
    <dbReference type="NCBI Taxonomy" id="104777"/>
    <lineage>
        <taxon>Eukaryota</taxon>
        <taxon>Metazoa</taxon>
        <taxon>Spiralia</taxon>
        <taxon>Gnathifera</taxon>
        <taxon>Rotifera</taxon>
        <taxon>Eurotatoria</taxon>
        <taxon>Monogononta</taxon>
        <taxon>Pseudotrocha</taxon>
        <taxon>Ploima</taxon>
        <taxon>Brachionidae</taxon>
        <taxon>Brachionus</taxon>
    </lineage>
</organism>
<evidence type="ECO:0000256" key="10">
    <source>
        <dbReference type="ARBA" id="ARBA00023242"/>
    </source>
</evidence>
<dbReference type="InterPro" id="IPR002717">
    <property type="entry name" value="HAT_MYST-type"/>
</dbReference>
<evidence type="ECO:0000256" key="5">
    <source>
        <dbReference type="ARBA" id="ARBA00022723"/>
    </source>
</evidence>
<name>A0A813X407_9BILA</name>
<dbReference type="PROSITE" id="PS50016">
    <property type="entry name" value="ZF_PHD_2"/>
    <property type="match status" value="2"/>
</dbReference>
<dbReference type="GO" id="GO:0003682">
    <property type="term" value="F:chromatin binding"/>
    <property type="evidence" value="ECO:0007669"/>
    <property type="project" value="TreeGrafter"/>
</dbReference>
<dbReference type="Pfam" id="PF01853">
    <property type="entry name" value="MOZ_SAS"/>
    <property type="match status" value="1"/>
</dbReference>
<dbReference type="SUPFAM" id="SSF57903">
    <property type="entry name" value="FYVE/PHD zinc finger"/>
    <property type="match status" value="2"/>
</dbReference>
<dbReference type="GO" id="GO:0005634">
    <property type="term" value="C:nucleus"/>
    <property type="evidence" value="ECO:0007669"/>
    <property type="project" value="UniProtKB-SubCell"/>
</dbReference>
<reference evidence="16" key="1">
    <citation type="submission" date="2021-02" db="EMBL/GenBank/DDBJ databases">
        <authorList>
            <person name="Nowell W R."/>
        </authorList>
    </citation>
    <scope>NUCLEOTIDE SEQUENCE</scope>
    <source>
        <strain evidence="16">Ploen Becks lab</strain>
    </source>
</reference>
<feature type="active site" description="Proton donor/acceptor" evidence="11">
    <location>
        <position position="966"/>
    </location>
</feature>
<feature type="compositionally biased region" description="Basic and acidic residues" evidence="13">
    <location>
        <begin position="1158"/>
        <end position="1171"/>
    </location>
</feature>
<gene>
    <name evidence="16" type="ORF">OXX778_LOCUS9894</name>
</gene>
<feature type="region of interest" description="Disordered" evidence="13">
    <location>
        <begin position="452"/>
        <end position="479"/>
    </location>
</feature>
<feature type="compositionally biased region" description="Low complexity" evidence="13">
    <location>
        <begin position="470"/>
        <end position="479"/>
    </location>
</feature>
<dbReference type="InterPro" id="IPR016181">
    <property type="entry name" value="Acyl_CoA_acyltransferase"/>
</dbReference>
<dbReference type="Gene3D" id="3.30.40.10">
    <property type="entry name" value="Zinc/RING finger domain, C3HC4 (zinc finger)"/>
    <property type="match status" value="2"/>
</dbReference>
<dbReference type="SUPFAM" id="SSF55729">
    <property type="entry name" value="Acyl-CoA N-acyltransferases (Nat)"/>
    <property type="match status" value="2"/>
</dbReference>